<evidence type="ECO:0000256" key="1">
    <source>
        <dbReference type="ARBA" id="ARBA00004429"/>
    </source>
</evidence>
<gene>
    <name evidence="17" type="ORF">MNBD_ALPHA01-2240</name>
</gene>
<evidence type="ECO:0000256" key="9">
    <source>
        <dbReference type="ARBA" id="ARBA00023136"/>
    </source>
</evidence>
<dbReference type="CDD" id="cd20070">
    <property type="entry name" value="5TM_YidC_Alb3"/>
    <property type="match status" value="1"/>
</dbReference>
<dbReference type="PRINTS" id="PR00701">
    <property type="entry name" value="60KDINNERMP"/>
</dbReference>
<evidence type="ECO:0000256" key="14">
    <source>
        <dbReference type="SAM" id="Phobius"/>
    </source>
</evidence>
<evidence type="ECO:0000256" key="2">
    <source>
        <dbReference type="ARBA" id="ARBA00010527"/>
    </source>
</evidence>
<evidence type="ECO:0000256" key="8">
    <source>
        <dbReference type="ARBA" id="ARBA00022989"/>
    </source>
</evidence>
<feature type="domain" description="Membrane insertase YidC/Oxa/ALB C-terminal" evidence="15">
    <location>
        <begin position="383"/>
        <end position="580"/>
    </location>
</feature>
<dbReference type="InterPro" id="IPR028055">
    <property type="entry name" value="YidC/Oxa/ALB_C"/>
</dbReference>
<accession>A0A3B0SHQ1</accession>
<dbReference type="EMBL" id="UOEJ01000155">
    <property type="protein sequence ID" value="VAW01942.1"/>
    <property type="molecule type" value="Genomic_DNA"/>
</dbReference>
<dbReference type="AlphaFoldDB" id="A0A3B0SHQ1"/>
<keyword evidence="6 14" id="KW-0812">Transmembrane</keyword>
<evidence type="ECO:0000259" key="15">
    <source>
        <dbReference type="Pfam" id="PF02096"/>
    </source>
</evidence>
<proteinExistence type="inferred from homology"/>
<keyword evidence="10" id="KW-0143">Chaperone</keyword>
<feature type="transmembrane region" description="Helical" evidence="14">
    <location>
        <begin position="7"/>
        <end position="25"/>
    </location>
</feature>
<dbReference type="NCBIfam" id="NF002353">
    <property type="entry name" value="PRK01318.1-4"/>
    <property type="match status" value="1"/>
</dbReference>
<keyword evidence="9 14" id="KW-0472">Membrane</keyword>
<keyword evidence="8 14" id="KW-1133">Transmembrane helix</keyword>
<evidence type="ECO:0000256" key="3">
    <source>
        <dbReference type="ARBA" id="ARBA00015325"/>
    </source>
</evidence>
<feature type="transmembrane region" description="Helical" evidence="14">
    <location>
        <begin position="508"/>
        <end position="529"/>
    </location>
</feature>
<dbReference type="InterPro" id="IPR047196">
    <property type="entry name" value="YidC_ALB_C"/>
</dbReference>
<organism evidence="17">
    <name type="scientific">hydrothermal vent metagenome</name>
    <dbReference type="NCBI Taxonomy" id="652676"/>
    <lineage>
        <taxon>unclassified sequences</taxon>
        <taxon>metagenomes</taxon>
        <taxon>ecological metagenomes</taxon>
    </lineage>
</organism>
<dbReference type="GO" id="GO:0032977">
    <property type="term" value="F:membrane insertase activity"/>
    <property type="evidence" value="ECO:0007669"/>
    <property type="project" value="InterPro"/>
</dbReference>
<feature type="transmembrane region" description="Helical" evidence="14">
    <location>
        <begin position="541"/>
        <end position="566"/>
    </location>
</feature>
<dbReference type="Gene3D" id="2.70.98.90">
    <property type="match status" value="1"/>
</dbReference>
<dbReference type="NCBIfam" id="TIGR03593">
    <property type="entry name" value="yidC_nterm"/>
    <property type="match status" value="1"/>
</dbReference>
<dbReference type="PANTHER" id="PTHR12428:SF65">
    <property type="entry name" value="CYTOCHROME C OXIDASE ASSEMBLY PROTEIN COX18, MITOCHONDRIAL"/>
    <property type="match status" value="1"/>
</dbReference>
<feature type="compositionally biased region" description="Polar residues" evidence="13">
    <location>
        <begin position="60"/>
        <end position="71"/>
    </location>
</feature>
<feature type="transmembrane region" description="Helical" evidence="14">
    <location>
        <begin position="383"/>
        <end position="402"/>
    </location>
</feature>
<keyword evidence="4" id="KW-0813">Transport</keyword>
<reference evidence="17" key="1">
    <citation type="submission" date="2018-06" db="EMBL/GenBank/DDBJ databases">
        <authorList>
            <person name="Zhirakovskaya E."/>
        </authorList>
    </citation>
    <scope>NUCLEOTIDE SEQUENCE</scope>
</reference>
<evidence type="ECO:0000256" key="13">
    <source>
        <dbReference type="SAM" id="MobiDB-lite"/>
    </source>
</evidence>
<feature type="domain" description="Membrane insertase YidC N-terminal" evidence="16">
    <location>
        <begin position="92"/>
        <end position="372"/>
    </location>
</feature>
<dbReference type="InterPro" id="IPR028053">
    <property type="entry name" value="Membr_insert_YidC_N"/>
</dbReference>
<comment type="similarity">
    <text evidence="2">Belongs to the OXA1/ALB3/YidC family. Type 1 subfamily.</text>
</comment>
<feature type="region of interest" description="Disordered" evidence="13">
    <location>
        <begin position="35"/>
        <end position="76"/>
    </location>
</feature>
<dbReference type="Pfam" id="PF02096">
    <property type="entry name" value="60KD_IMP"/>
    <property type="match status" value="1"/>
</dbReference>
<keyword evidence="5" id="KW-1003">Cell membrane</keyword>
<dbReference type="InterPro" id="IPR001708">
    <property type="entry name" value="YidC/ALB3/OXA1/COX18"/>
</dbReference>
<keyword evidence="7" id="KW-0653">Protein transport</keyword>
<dbReference type="InterPro" id="IPR038221">
    <property type="entry name" value="YidC_periplasmic_sf"/>
</dbReference>
<dbReference type="Pfam" id="PF14849">
    <property type="entry name" value="YidC_periplas"/>
    <property type="match status" value="1"/>
</dbReference>
<evidence type="ECO:0000256" key="4">
    <source>
        <dbReference type="ARBA" id="ARBA00022448"/>
    </source>
</evidence>
<evidence type="ECO:0000256" key="5">
    <source>
        <dbReference type="ARBA" id="ARBA00022475"/>
    </source>
</evidence>
<dbReference type="PRINTS" id="PR01900">
    <property type="entry name" value="YIDCPROTEIN"/>
</dbReference>
<name>A0A3B0SHQ1_9ZZZZ</name>
<protein>
    <recommendedName>
        <fullName evidence="3">Membrane protein insertase YidC</fullName>
    </recommendedName>
    <alternativeName>
        <fullName evidence="12">Foldase YidC</fullName>
    </alternativeName>
    <alternativeName>
        <fullName evidence="11">Membrane integrase YidC</fullName>
    </alternativeName>
</protein>
<evidence type="ECO:0000256" key="6">
    <source>
        <dbReference type="ARBA" id="ARBA00022692"/>
    </source>
</evidence>
<dbReference type="GO" id="GO:0051205">
    <property type="term" value="P:protein insertion into membrane"/>
    <property type="evidence" value="ECO:0007669"/>
    <property type="project" value="TreeGrafter"/>
</dbReference>
<feature type="transmembrane region" description="Helical" evidence="14">
    <location>
        <begin position="452"/>
        <end position="473"/>
    </location>
</feature>
<comment type="subcellular location">
    <subcellularLocation>
        <location evidence="1">Cell inner membrane</location>
        <topology evidence="1">Multi-pass membrane protein</topology>
    </subcellularLocation>
</comment>
<dbReference type="InterPro" id="IPR019998">
    <property type="entry name" value="Membr_insert_YidC"/>
</dbReference>
<dbReference type="NCBIfam" id="TIGR03592">
    <property type="entry name" value="yidC_oxa1_cterm"/>
    <property type="match status" value="1"/>
</dbReference>
<dbReference type="GO" id="GO:0005886">
    <property type="term" value="C:plasma membrane"/>
    <property type="evidence" value="ECO:0007669"/>
    <property type="project" value="UniProtKB-SubCell"/>
</dbReference>
<feature type="compositionally biased region" description="Low complexity" evidence="13">
    <location>
        <begin position="35"/>
        <end position="48"/>
    </location>
</feature>
<evidence type="ECO:0000256" key="12">
    <source>
        <dbReference type="ARBA" id="ARBA00033342"/>
    </source>
</evidence>
<dbReference type="HAMAP" id="MF_01810">
    <property type="entry name" value="YidC_type1"/>
    <property type="match status" value="1"/>
</dbReference>
<dbReference type="GO" id="GO:0015031">
    <property type="term" value="P:protein transport"/>
    <property type="evidence" value="ECO:0007669"/>
    <property type="project" value="UniProtKB-KW"/>
</dbReference>
<evidence type="ECO:0000256" key="11">
    <source>
        <dbReference type="ARBA" id="ARBA00033245"/>
    </source>
</evidence>
<dbReference type="CDD" id="cd19961">
    <property type="entry name" value="EcYidC-like_peri"/>
    <property type="match status" value="1"/>
</dbReference>
<evidence type="ECO:0000256" key="7">
    <source>
        <dbReference type="ARBA" id="ARBA00022927"/>
    </source>
</evidence>
<sequence>MEDNRNFMIAIALTMAILLGYTYFYDAPIQQERQQAAEQARQEQLAEAGKNGEELPDFGTTANISGEPSSQGREDAMSIPLDRDDALNTAARVSIFSPHLKGSISLKGAYIDDLTLSDYKETLDKDSKDVALLNPMGTEQAYYVDFNWGIDGAQGPDKDSVWTADNNTLEAGGDVTLTWDNGAGLLFSRTIGLDENYMFSVTQKVTNTTNSTVNVAQYGRVVRKGRPGGMSLYILHEGPMWSLDDGVEEFTYSNLEDLGKTEKNTAKATAGGWVGITDKYWLVALIPDQKKEFSAEIYRRGDEAQETFYANYFHNWTKLNAGDSYEEKSRLFAGAKKVTLLDDYTETQNVKMLNYAIDWGMFDFLTKPIFYLLEILYNFSGNFGVAILLLTAIVKLALFPIANKGYKSMNKMKILQPKMQALKEKYGDDKAKMQKATMELYKKEKVNPVSGCLPIFLQFPVFFALYKVLYVTIDMRHAPFFGWIKDLSAPDTMLVTNLFGLLPWEPTGFLALGILPIFMGFTMWLQMQMNPSSGDPLQRKIMLFMPIIFTFMLSQFSVGLVIYWTFSNILGILQQWVLMRRAEQVPVDTKA</sequence>
<dbReference type="PANTHER" id="PTHR12428">
    <property type="entry name" value="OXA1"/>
    <property type="match status" value="1"/>
</dbReference>
<evidence type="ECO:0000256" key="10">
    <source>
        <dbReference type="ARBA" id="ARBA00023186"/>
    </source>
</evidence>
<evidence type="ECO:0000313" key="17">
    <source>
        <dbReference type="EMBL" id="VAW01942.1"/>
    </source>
</evidence>
<evidence type="ECO:0000259" key="16">
    <source>
        <dbReference type="Pfam" id="PF14849"/>
    </source>
</evidence>